<sequence length="21" mass="2262">MFSVAAASNPMEMPGFFVSKL</sequence>
<protein>
    <submittedName>
        <fullName evidence="2">Uncharacterized protein</fullName>
    </submittedName>
</protein>
<proteinExistence type="predicted"/>
<accession>A0A2P2MXK2</accession>
<feature type="region of interest" description="Disordered" evidence="1">
    <location>
        <begin position="1"/>
        <end position="21"/>
    </location>
</feature>
<name>A0A2P2MXK2_RHIMU</name>
<evidence type="ECO:0000313" key="2">
    <source>
        <dbReference type="EMBL" id="MBX34942.1"/>
    </source>
</evidence>
<reference evidence="2" key="1">
    <citation type="submission" date="2018-02" db="EMBL/GenBank/DDBJ databases">
        <title>Rhizophora mucronata_Transcriptome.</title>
        <authorList>
            <person name="Meera S.P."/>
            <person name="Sreeshan A."/>
            <person name="Augustine A."/>
        </authorList>
    </citation>
    <scope>NUCLEOTIDE SEQUENCE</scope>
    <source>
        <tissue evidence="2">Leaf</tissue>
    </source>
</reference>
<dbReference type="AlphaFoldDB" id="A0A2P2MXK2"/>
<evidence type="ECO:0000256" key="1">
    <source>
        <dbReference type="SAM" id="MobiDB-lite"/>
    </source>
</evidence>
<organism evidence="2">
    <name type="scientific">Rhizophora mucronata</name>
    <name type="common">Asiatic mangrove</name>
    <dbReference type="NCBI Taxonomy" id="61149"/>
    <lineage>
        <taxon>Eukaryota</taxon>
        <taxon>Viridiplantae</taxon>
        <taxon>Streptophyta</taxon>
        <taxon>Embryophyta</taxon>
        <taxon>Tracheophyta</taxon>
        <taxon>Spermatophyta</taxon>
        <taxon>Magnoliopsida</taxon>
        <taxon>eudicotyledons</taxon>
        <taxon>Gunneridae</taxon>
        <taxon>Pentapetalae</taxon>
        <taxon>rosids</taxon>
        <taxon>fabids</taxon>
        <taxon>Malpighiales</taxon>
        <taxon>Rhizophoraceae</taxon>
        <taxon>Rhizophora</taxon>
    </lineage>
</organism>
<dbReference type="EMBL" id="GGEC01054458">
    <property type="protein sequence ID" value="MBX34942.1"/>
    <property type="molecule type" value="Transcribed_RNA"/>
</dbReference>